<name>A0AAW0YNS2_9TREE</name>
<dbReference type="GeneID" id="92180096"/>
<comment type="caution">
    <text evidence="2">The sequence shown here is derived from an EMBL/GenBank/DDBJ whole genome shotgun (WGS) entry which is preliminary data.</text>
</comment>
<feature type="domain" description="NAD(P)-binding" evidence="1">
    <location>
        <begin position="8"/>
        <end position="166"/>
    </location>
</feature>
<dbReference type="InterPro" id="IPR016040">
    <property type="entry name" value="NAD(P)-bd_dom"/>
</dbReference>
<dbReference type="PANTHER" id="PTHR15020">
    <property type="entry name" value="FLAVIN REDUCTASE-RELATED"/>
    <property type="match status" value="1"/>
</dbReference>
<protein>
    <recommendedName>
        <fullName evidence="1">NAD(P)-binding domain-containing protein</fullName>
    </recommendedName>
</protein>
<reference evidence="2 3" key="1">
    <citation type="journal article" date="2024" name="bioRxiv">
        <title>Comparative genomics of Cryptococcus and Kwoniella reveals pathogenesis evolution and contrasting karyotype dynamics via intercentromeric recombination or chromosome fusion.</title>
        <authorList>
            <person name="Coelho M.A."/>
            <person name="David-Palma M."/>
            <person name="Shea T."/>
            <person name="Bowers K."/>
            <person name="McGinley-Smith S."/>
            <person name="Mohammad A.W."/>
            <person name="Gnirke A."/>
            <person name="Yurkov A.M."/>
            <person name="Nowrousian M."/>
            <person name="Sun S."/>
            <person name="Cuomo C.A."/>
            <person name="Heitman J."/>
        </authorList>
    </citation>
    <scope>NUCLEOTIDE SEQUENCE [LARGE SCALE GENOMIC DNA]</scope>
    <source>
        <strain evidence="2 3">CBS 13917</strain>
    </source>
</reference>
<dbReference type="PANTHER" id="PTHR15020:SF50">
    <property type="entry name" value="UPF0659 PROTEIN YMR090W"/>
    <property type="match status" value="1"/>
</dbReference>
<dbReference type="EMBL" id="JBCAWK010000005">
    <property type="protein sequence ID" value="KAK8858609.1"/>
    <property type="molecule type" value="Genomic_DNA"/>
</dbReference>
<organism evidence="2 3">
    <name type="scientific">Kwoniella newhampshirensis</name>
    <dbReference type="NCBI Taxonomy" id="1651941"/>
    <lineage>
        <taxon>Eukaryota</taxon>
        <taxon>Fungi</taxon>
        <taxon>Dikarya</taxon>
        <taxon>Basidiomycota</taxon>
        <taxon>Agaricomycotina</taxon>
        <taxon>Tremellomycetes</taxon>
        <taxon>Tremellales</taxon>
        <taxon>Cryptococcaceae</taxon>
        <taxon>Kwoniella</taxon>
    </lineage>
</organism>
<keyword evidence="3" id="KW-1185">Reference proteome</keyword>
<sequence>MPHAVFLGASRGIGLHTVVTLLGSTTTAQWTATLLLRKPETITADPRFETYIKDGRVNIVQGDATSEADVRKLFPAGKKVDLIVTSVGGAPQVTWTGFTIDQPELCKDSTLALLHVLASLDVPIPRIVAVSSMGIGENHKVLPFAMRILYEYTLSVPHRDKEALEHLFLRASTKLTPPTKLPGGNFLPSEAIQSVRDSFVPELIIVRPAMLVGGDEPPKGKGTTKVAEDLSTYTVRRSEVGRFIAEECVPGQDQWVNKLPVVGY</sequence>
<evidence type="ECO:0000313" key="3">
    <source>
        <dbReference type="Proteomes" id="UP001388673"/>
    </source>
</evidence>
<dbReference type="Proteomes" id="UP001388673">
    <property type="component" value="Unassembled WGS sequence"/>
</dbReference>
<evidence type="ECO:0000313" key="2">
    <source>
        <dbReference type="EMBL" id="KAK8858609.1"/>
    </source>
</evidence>
<dbReference type="SUPFAM" id="SSF51735">
    <property type="entry name" value="NAD(P)-binding Rossmann-fold domains"/>
    <property type="match status" value="1"/>
</dbReference>
<proteinExistence type="predicted"/>
<dbReference type="InterPro" id="IPR036291">
    <property type="entry name" value="NAD(P)-bd_dom_sf"/>
</dbReference>
<dbReference type="Gene3D" id="3.40.50.720">
    <property type="entry name" value="NAD(P)-binding Rossmann-like Domain"/>
    <property type="match status" value="1"/>
</dbReference>
<dbReference type="AlphaFoldDB" id="A0AAW0YNS2"/>
<dbReference type="KEGG" id="kne:92180096"/>
<gene>
    <name evidence="2" type="ORF">IAR55_002838</name>
</gene>
<evidence type="ECO:0000259" key="1">
    <source>
        <dbReference type="Pfam" id="PF13460"/>
    </source>
</evidence>
<dbReference type="RefSeq" id="XP_066803450.1">
    <property type="nucleotide sequence ID" value="XM_066945949.1"/>
</dbReference>
<dbReference type="Pfam" id="PF13460">
    <property type="entry name" value="NAD_binding_10"/>
    <property type="match status" value="1"/>
</dbReference>
<accession>A0AAW0YNS2</accession>